<dbReference type="Gene3D" id="1.25.10.10">
    <property type="entry name" value="Leucine-rich Repeat Variant"/>
    <property type="match status" value="1"/>
</dbReference>
<comment type="caution">
    <text evidence="10">The sequence shown here is derived from an EMBL/GenBank/DDBJ whole genome shotgun (WGS) entry which is preliminary data.</text>
</comment>
<dbReference type="SUPFAM" id="SSF48371">
    <property type="entry name" value="ARM repeat"/>
    <property type="match status" value="1"/>
</dbReference>
<feature type="region of interest" description="Disordered" evidence="8">
    <location>
        <begin position="643"/>
        <end position="685"/>
    </location>
</feature>
<evidence type="ECO:0000256" key="3">
    <source>
        <dbReference type="ARBA" id="ARBA00022454"/>
    </source>
</evidence>
<evidence type="ECO:0000313" key="11">
    <source>
        <dbReference type="Proteomes" id="UP000186136"/>
    </source>
</evidence>
<feature type="compositionally biased region" description="Basic and acidic residues" evidence="8">
    <location>
        <begin position="1090"/>
        <end position="1116"/>
    </location>
</feature>
<evidence type="ECO:0000256" key="7">
    <source>
        <dbReference type="ARBA" id="ARBA00023306"/>
    </source>
</evidence>
<feature type="compositionally biased region" description="Basic residues" evidence="8">
    <location>
        <begin position="1201"/>
        <end position="1211"/>
    </location>
</feature>
<evidence type="ECO:0000256" key="4">
    <source>
        <dbReference type="ARBA" id="ARBA00022618"/>
    </source>
</evidence>
<dbReference type="EMBL" id="BDGI01000126">
    <property type="protein sequence ID" value="GAV29545.1"/>
    <property type="molecule type" value="Genomic_DNA"/>
</dbReference>
<accession>A0A1Q2YJ47</accession>
<organism evidence="10 11">
    <name type="scientific">Pichia membranifaciens</name>
    <dbReference type="NCBI Taxonomy" id="4926"/>
    <lineage>
        <taxon>Eukaryota</taxon>
        <taxon>Fungi</taxon>
        <taxon>Dikarya</taxon>
        <taxon>Ascomycota</taxon>
        <taxon>Saccharomycotina</taxon>
        <taxon>Pichiomycetes</taxon>
        <taxon>Pichiales</taxon>
        <taxon>Pichiaceae</taxon>
        <taxon>Pichia</taxon>
    </lineage>
</organism>
<feature type="compositionally biased region" description="Polar residues" evidence="8">
    <location>
        <begin position="1"/>
        <end position="20"/>
    </location>
</feature>
<sequence>MRKPTTSETPEAGYSPSNQDQADRDLSDGVNASDSEKEESNLEDEDDDDEEDAEDDDDEEVYEDAIDGDNEGTNGEGAENKDEDDDDDEDIDKAIAKADKPRNKKQATQKQRRQYLNQIVNISKLEDLQLIMRKAFQEAQTTVAVHKRQLAIMRAVILRANTLGLSSDFNSFFCHLLTKVLPMKKNVKAADRIVKFISSFFSLVNPMRVEEEEDLESDIQNNEEMEELYSNFVEKVLKFLLKGLDALNTAVRYRICHLLSHIIGNCGGIDEDLYETLSDELTTRIYDKDASVRIKAVTALACFQNDDRGSLSLAGKKLRFTMQNDLNSEVRRACLRNIEKNKFTEPFIVERARDVDTTNRRLVYSKILPGFHKITDINSANRNRLLEWGLRDRDGTVRKAASNWLTETWMRDTNNDLTEFLERLNVTESDIAETAVRALLDKKPDIVDNLKLESDFFDNLTPSLALMIRVVFEYCHDNNKSDIIENLFMEAADFASLFIRYFRLRTENLLKISENREEIEKNPEYAIELGIIDPDEYNYIIMQLLKIAVDYDYSDEFGRSKMYSILRSTLSNNSVTEPILPLLMECLRKLAINERDFCQMTVEIINDLKDSEYERIMNLKKQEEDARKAEETALAKSRRRKIGEIDDEDDEDKDTDEVDKLNAKVQRMLKEPDDDENDEEDSDYEEYHSAINDMSRQSIIEANKSRQEEIDQVSVLSPDIITDCLTITKCMLQLVFSPLRENMLLISLLDNFIVPCVNQRSEVTVRELALTCHGLCGLLDKEVAVSTMVVAGIFVTRSDHESFVVTGLKVIGDLLTIHGISILQSENQRSIDSMAVAKVFYRTLKDESKPEAQAIVAVTLFKLFLCGVINDDELFETTLLTYFNPKVNKNPALKQCLAFCIPTYSFSHENHQELIASIVYDTIERLYKDWDDIVSLNHSLEIKQPVTANFIIESLLYWTDPYNRALASEEEMESSSLHLDVGIQLMRLLKKYDYQNKTHKAQYKPIIRSLTKLTFTSKANIEKLRKFRECFDDDELCQGDLDEVLNSDLICKNSFLKCHTYIQECLAEAEERERERLEKEAEAVSQSSLKQEHEQEQKEEDKQERKEEEAVEEKITVDNASGEEEVVPDTHESDSLNPEARSSVIIGVEESNSDAEPESGAEVKFKPEAEEIEKPESDVSFEVLDELTYEDSEVEAEPGMKKKKKNKKEARMKKEVYIKQEKKNSVAARKLEKAVVNGGRVQKPKHRKSSRHKKSKGNNKDTDTDRAMSSSSSDVLQGSSPSPPQTGSHPDTSEIILLDSD</sequence>
<dbReference type="GO" id="GO:0007076">
    <property type="term" value="P:mitotic chromosome condensation"/>
    <property type="evidence" value="ECO:0007669"/>
    <property type="project" value="InterPro"/>
</dbReference>
<feature type="region of interest" description="Disordered" evidence="8">
    <location>
        <begin position="1076"/>
        <end position="1301"/>
    </location>
</feature>
<dbReference type="PANTHER" id="PTHR14418">
    <property type="entry name" value="CONDENSIN COMPLEX SUBUNIT 3-RELATED"/>
    <property type="match status" value="1"/>
</dbReference>
<feature type="compositionally biased region" description="Low complexity" evidence="8">
    <location>
        <begin position="1269"/>
        <end position="1280"/>
    </location>
</feature>
<gene>
    <name evidence="10" type="ORF">PMKS-003046</name>
</gene>
<dbReference type="GO" id="GO:0000796">
    <property type="term" value="C:condensin complex"/>
    <property type="evidence" value="ECO:0007669"/>
    <property type="project" value="InterPro"/>
</dbReference>
<feature type="compositionally biased region" description="Acidic residues" evidence="8">
    <location>
        <begin position="645"/>
        <end position="657"/>
    </location>
</feature>
<dbReference type="InterPro" id="IPR016024">
    <property type="entry name" value="ARM-type_fold"/>
</dbReference>
<dbReference type="InterPro" id="IPR011989">
    <property type="entry name" value="ARM-like"/>
</dbReference>
<keyword evidence="6" id="KW-0226">DNA condensation</keyword>
<keyword evidence="5" id="KW-0498">Mitosis</keyword>
<feature type="compositionally biased region" description="Basic and acidic residues" evidence="8">
    <location>
        <begin position="1212"/>
        <end position="1233"/>
    </location>
</feature>
<evidence type="ECO:0000256" key="6">
    <source>
        <dbReference type="ARBA" id="ARBA00023067"/>
    </source>
</evidence>
<evidence type="ECO:0000256" key="1">
    <source>
        <dbReference type="ARBA" id="ARBA00004286"/>
    </source>
</evidence>
<comment type="subcellular location">
    <subcellularLocation>
        <location evidence="1">Chromosome</location>
    </subcellularLocation>
</comment>
<keyword evidence="7" id="KW-0131">Cell cycle</keyword>
<feature type="region of interest" description="Disordered" evidence="8">
    <location>
        <begin position="1"/>
        <end position="88"/>
    </location>
</feature>
<name>A0A1Q2YJ47_9ASCO</name>
<dbReference type="InterPro" id="IPR027165">
    <property type="entry name" value="CND3"/>
</dbReference>
<keyword evidence="11" id="KW-1185">Reference proteome</keyword>
<comment type="similarity">
    <text evidence="2">Belongs to the CND3 (condensin subunit 3) family.</text>
</comment>
<keyword evidence="3" id="KW-0158">Chromosome</keyword>
<feature type="compositionally biased region" description="Acidic residues" evidence="8">
    <location>
        <begin position="672"/>
        <end position="684"/>
    </location>
</feature>
<evidence type="ECO:0000313" key="10">
    <source>
        <dbReference type="EMBL" id="GAV29545.1"/>
    </source>
</evidence>
<protein>
    <recommendedName>
        <fullName evidence="9">Nuclear condensin complex subunit 3 C-terminal domain-containing protein</fullName>
    </recommendedName>
</protein>
<evidence type="ECO:0000256" key="5">
    <source>
        <dbReference type="ARBA" id="ARBA00022776"/>
    </source>
</evidence>
<dbReference type="PANTHER" id="PTHR14418:SF5">
    <property type="entry name" value="CONDENSIN COMPLEX SUBUNIT 3"/>
    <property type="match status" value="1"/>
</dbReference>
<feature type="compositionally biased region" description="Basic and acidic residues" evidence="8">
    <location>
        <begin position="1161"/>
        <end position="1177"/>
    </location>
</feature>
<evidence type="ECO:0000259" key="9">
    <source>
        <dbReference type="Pfam" id="PF12719"/>
    </source>
</evidence>
<feature type="domain" description="Nuclear condensin complex subunit 3 C-terminal" evidence="9">
    <location>
        <begin position="724"/>
        <end position="1014"/>
    </location>
</feature>
<dbReference type="GO" id="GO:0051301">
    <property type="term" value="P:cell division"/>
    <property type="evidence" value="ECO:0007669"/>
    <property type="project" value="UniProtKB-KW"/>
</dbReference>
<dbReference type="Pfam" id="PF12719">
    <property type="entry name" value="Cnd3"/>
    <property type="match status" value="1"/>
</dbReference>
<feature type="compositionally biased region" description="Basic residues" evidence="8">
    <location>
        <begin position="1242"/>
        <end position="1257"/>
    </location>
</feature>
<dbReference type="Proteomes" id="UP000186136">
    <property type="component" value="Unassembled WGS sequence"/>
</dbReference>
<dbReference type="GO" id="GO:0000793">
    <property type="term" value="C:condensed chromosome"/>
    <property type="evidence" value="ECO:0007669"/>
    <property type="project" value="TreeGrafter"/>
</dbReference>
<evidence type="ECO:0000256" key="8">
    <source>
        <dbReference type="SAM" id="MobiDB-lite"/>
    </source>
</evidence>
<keyword evidence="4" id="KW-0132">Cell division</keyword>
<dbReference type="InterPro" id="IPR025977">
    <property type="entry name" value="Cnd3_C"/>
</dbReference>
<reference evidence="10 11" key="1">
    <citation type="submission" date="2016-08" db="EMBL/GenBank/DDBJ databases">
        <title>Whole genome shotgun sequence of Pichia membranifaciens KS47-1.</title>
        <authorList>
            <person name="Konishi M."/>
            <person name="Ishida M."/>
            <person name="Arakawa T."/>
            <person name="Kato Y."/>
            <person name="Horiuchi J."/>
        </authorList>
    </citation>
    <scope>NUCLEOTIDE SEQUENCE [LARGE SCALE GENOMIC DNA]</scope>
    <source>
        <strain evidence="10 11">KS47-1</strain>
    </source>
</reference>
<proteinExistence type="inferred from homology"/>
<feature type="compositionally biased region" description="Acidic residues" evidence="8">
    <location>
        <begin position="1183"/>
        <end position="1196"/>
    </location>
</feature>
<feature type="compositionally biased region" description="Acidic residues" evidence="8">
    <location>
        <begin position="41"/>
        <end position="70"/>
    </location>
</feature>
<evidence type="ECO:0000256" key="2">
    <source>
        <dbReference type="ARBA" id="ARBA00006533"/>
    </source>
</evidence>
<dbReference type="OrthoDB" id="27187at2759"/>